<dbReference type="InterPro" id="IPR003689">
    <property type="entry name" value="ZIP"/>
</dbReference>
<dbReference type="Pfam" id="PF02535">
    <property type="entry name" value="Zip"/>
    <property type="match status" value="1"/>
</dbReference>
<keyword evidence="3 6" id="KW-1133">Transmembrane helix</keyword>
<evidence type="ECO:0000256" key="1">
    <source>
        <dbReference type="ARBA" id="ARBA00004141"/>
    </source>
</evidence>
<feature type="compositionally biased region" description="Polar residues" evidence="5">
    <location>
        <begin position="147"/>
        <end position="156"/>
    </location>
</feature>
<dbReference type="AlphaFoldDB" id="A0A482WS46"/>
<keyword evidence="2 6" id="KW-0812">Transmembrane</keyword>
<evidence type="ECO:0000256" key="4">
    <source>
        <dbReference type="ARBA" id="ARBA00023136"/>
    </source>
</evidence>
<keyword evidence="4 6" id="KW-0472">Membrane</keyword>
<keyword evidence="8" id="KW-1185">Reference proteome</keyword>
<dbReference type="OrthoDB" id="448280at2759"/>
<evidence type="ECO:0000256" key="6">
    <source>
        <dbReference type="SAM" id="Phobius"/>
    </source>
</evidence>
<comment type="caution">
    <text evidence="7">The sequence shown here is derived from an EMBL/GenBank/DDBJ whole genome shotgun (WGS) entry which is preliminary data.</text>
</comment>
<dbReference type="STRING" id="195883.A0A482WS46"/>
<feature type="compositionally biased region" description="Basic and acidic residues" evidence="5">
    <location>
        <begin position="127"/>
        <end position="138"/>
    </location>
</feature>
<evidence type="ECO:0000256" key="5">
    <source>
        <dbReference type="SAM" id="MobiDB-lite"/>
    </source>
</evidence>
<accession>A0A482WS46</accession>
<feature type="transmembrane region" description="Helical" evidence="6">
    <location>
        <begin position="352"/>
        <end position="373"/>
    </location>
</feature>
<dbReference type="FunCoup" id="A0A482WS46">
    <property type="interactions" value="36"/>
</dbReference>
<evidence type="ECO:0008006" key="9">
    <source>
        <dbReference type="Google" id="ProtNLM"/>
    </source>
</evidence>
<dbReference type="Proteomes" id="UP000291343">
    <property type="component" value="Unassembled WGS sequence"/>
</dbReference>
<reference evidence="7 8" key="1">
    <citation type="journal article" date="2017" name="Gigascience">
        <title>Genome sequence of the small brown planthopper, Laodelphax striatellus.</title>
        <authorList>
            <person name="Zhu J."/>
            <person name="Jiang F."/>
            <person name="Wang X."/>
            <person name="Yang P."/>
            <person name="Bao Y."/>
            <person name="Zhao W."/>
            <person name="Wang W."/>
            <person name="Lu H."/>
            <person name="Wang Q."/>
            <person name="Cui N."/>
            <person name="Li J."/>
            <person name="Chen X."/>
            <person name="Luo L."/>
            <person name="Yu J."/>
            <person name="Kang L."/>
            <person name="Cui F."/>
        </authorList>
    </citation>
    <scope>NUCLEOTIDE SEQUENCE [LARGE SCALE GENOMIC DNA]</scope>
    <source>
        <strain evidence="7">Lst14</strain>
    </source>
</reference>
<dbReference type="InParanoid" id="A0A482WS46"/>
<feature type="region of interest" description="Disordered" evidence="5">
    <location>
        <begin position="127"/>
        <end position="218"/>
    </location>
</feature>
<dbReference type="EMBL" id="QKKF02026599">
    <property type="protein sequence ID" value="RZF36323.1"/>
    <property type="molecule type" value="Genomic_DNA"/>
</dbReference>
<evidence type="ECO:0000313" key="8">
    <source>
        <dbReference type="Proteomes" id="UP000291343"/>
    </source>
</evidence>
<comment type="subcellular location">
    <subcellularLocation>
        <location evidence="1">Membrane</location>
        <topology evidence="1">Multi-pass membrane protein</topology>
    </subcellularLocation>
</comment>
<protein>
    <recommendedName>
        <fullName evidence="9">Zinc/iron transporter</fullName>
    </recommendedName>
</protein>
<dbReference type="GO" id="GO:0005886">
    <property type="term" value="C:plasma membrane"/>
    <property type="evidence" value="ECO:0007669"/>
    <property type="project" value="TreeGrafter"/>
</dbReference>
<evidence type="ECO:0000313" key="7">
    <source>
        <dbReference type="EMBL" id="RZF36323.1"/>
    </source>
</evidence>
<feature type="transmembrane region" description="Helical" evidence="6">
    <location>
        <begin position="286"/>
        <end position="307"/>
    </location>
</feature>
<gene>
    <name evidence="7" type="ORF">LSTR_LSTR006587</name>
</gene>
<organism evidence="7 8">
    <name type="scientific">Laodelphax striatellus</name>
    <name type="common">Small brown planthopper</name>
    <name type="synonym">Delphax striatella</name>
    <dbReference type="NCBI Taxonomy" id="195883"/>
    <lineage>
        <taxon>Eukaryota</taxon>
        <taxon>Metazoa</taxon>
        <taxon>Ecdysozoa</taxon>
        <taxon>Arthropoda</taxon>
        <taxon>Hexapoda</taxon>
        <taxon>Insecta</taxon>
        <taxon>Pterygota</taxon>
        <taxon>Neoptera</taxon>
        <taxon>Paraneoptera</taxon>
        <taxon>Hemiptera</taxon>
        <taxon>Auchenorrhyncha</taxon>
        <taxon>Fulgoroidea</taxon>
        <taxon>Delphacidae</taxon>
        <taxon>Criomorphinae</taxon>
        <taxon>Laodelphax</taxon>
    </lineage>
</organism>
<proteinExistence type="predicted"/>
<dbReference type="GO" id="GO:0005385">
    <property type="term" value="F:zinc ion transmembrane transporter activity"/>
    <property type="evidence" value="ECO:0007669"/>
    <property type="project" value="TreeGrafter"/>
</dbReference>
<feature type="transmembrane region" description="Helical" evidence="6">
    <location>
        <begin position="254"/>
        <end position="274"/>
    </location>
</feature>
<dbReference type="PANTHER" id="PTHR11040">
    <property type="entry name" value="ZINC/IRON TRANSPORTER"/>
    <property type="match status" value="1"/>
</dbReference>
<feature type="transmembrane region" description="Helical" evidence="6">
    <location>
        <begin position="228"/>
        <end position="248"/>
    </location>
</feature>
<dbReference type="PANTHER" id="PTHR11040:SF169">
    <property type="entry name" value="FI24038P1"/>
    <property type="match status" value="1"/>
</dbReference>
<feature type="transmembrane region" description="Helical" evidence="6">
    <location>
        <begin position="62"/>
        <end position="84"/>
    </location>
</feature>
<name>A0A482WS46_LAOST</name>
<evidence type="ECO:0000256" key="3">
    <source>
        <dbReference type="ARBA" id="ARBA00022989"/>
    </source>
</evidence>
<evidence type="ECO:0000256" key="2">
    <source>
        <dbReference type="ARBA" id="ARBA00022692"/>
    </source>
</evidence>
<sequence length="377" mass="40256">MLFAVLHCFVGDVVQVTVAMATLLEVKGVATLSLVAGSFLVGLIPSWLGFGTGANQLEHSLLLSAILCFGAGVLLSTALVHILGDIVASIGVWGQIVFCAGFLTLYFVDEAVQFWCVSRLQCEKHQHNADDDSKHEPTETEGLLPSVHQTSSNYGSLESRKSIDTKEAEQPLLQKSKSKTDSGLHFVSSSKGVARNEPIEDNERAGSSGGSFPGQDQIERENRSVKRLGLMFAFCVHSVLEGLAIGLQPTTTKVLLLLAAISCHKLVVTFCLGAELLSNNTSHASYLLSLALYALTSGLGIAIGMFIQPSQSPLTSILQGLAGGSLLYVTVGEILPRERHHKSHCPMPRPTGLLQWLAVVCGFAVITSINIYANDGD</sequence>
<feature type="transmembrane region" description="Helical" evidence="6">
    <location>
        <begin position="29"/>
        <end position="50"/>
    </location>
</feature>
<feature type="transmembrane region" description="Helical" evidence="6">
    <location>
        <begin position="90"/>
        <end position="108"/>
    </location>
</feature>
<feature type="compositionally biased region" description="Basic and acidic residues" evidence="5">
    <location>
        <begin position="158"/>
        <end position="169"/>
    </location>
</feature>